<protein>
    <recommendedName>
        <fullName evidence="3">Pentapeptide repeat-containing protein</fullName>
    </recommendedName>
</protein>
<dbReference type="EMBL" id="LAQU01000001">
    <property type="protein sequence ID" value="KKB65149.1"/>
    <property type="molecule type" value="Genomic_DNA"/>
</dbReference>
<keyword evidence="2" id="KW-1185">Reference proteome</keyword>
<dbReference type="Pfam" id="PF13599">
    <property type="entry name" value="Pentapeptide_4"/>
    <property type="match status" value="1"/>
</dbReference>
<dbReference type="PANTHER" id="PTHR14136:SF17">
    <property type="entry name" value="BTB_POZ DOMAIN-CONTAINING PROTEIN KCTD9"/>
    <property type="match status" value="1"/>
</dbReference>
<dbReference type="SUPFAM" id="SSF141571">
    <property type="entry name" value="Pentapeptide repeat-like"/>
    <property type="match status" value="2"/>
</dbReference>
<dbReference type="Proteomes" id="UP000033618">
    <property type="component" value="Unassembled WGS sequence"/>
</dbReference>
<dbReference type="AlphaFoldDB" id="A0A0F5K5M0"/>
<dbReference type="InterPro" id="IPR051082">
    <property type="entry name" value="Pentapeptide-BTB/POZ_domain"/>
</dbReference>
<dbReference type="InterPro" id="IPR001646">
    <property type="entry name" value="5peptide_repeat"/>
</dbReference>
<organism evidence="1 2">
    <name type="scientific">Robbsia andropogonis</name>
    <dbReference type="NCBI Taxonomy" id="28092"/>
    <lineage>
        <taxon>Bacteria</taxon>
        <taxon>Pseudomonadati</taxon>
        <taxon>Pseudomonadota</taxon>
        <taxon>Betaproteobacteria</taxon>
        <taxon>Burkholderiales</taxon>
        <taxon>Burkholderiaceae</taxon>
        <taxon>Robbsia</taxon>
    </lineage>
</organism>
<evidence type="ECO:0008006" key="3">
    <source>
        <dbReference type="Google" id="ProtNLM"/>
    </source>
</evidence>
<dbReference type="Gene3D" id="2.160.20.80">
    <property type="entry name" value="E3 ubiquitin-protein ligase SopA"/>
    <property type="match status" value="2"/>
</dbReference>
<comment type="caution">
    <text evidence="1">The sequence shown here is derived from an EMBL/GenBank/DDBJ whole genome shotgun (WGS) entry which is preliminary data.</text>
</comment>
<name>A0A0F5K5M0_9BURK</name>
<dbReference type="PATRIC" id="fig|28092.6.peg.57"/>
<sequence length="224" mass="24237">MSTLPITCETPGALRALVSEGGRHYVKLAFADADLSNLDLSGCTFEDCDLAGVALRHADLRETHWQRCRMGHVRFDGIKAQGAAFTACDLANSEWRNARIDGASFSDCRLTGAQLNIDIGLIGATFAQTRLVAATIIGLSMRKMTLDHLDFSDADLRGCDFREAIFEGGSLRGAAFKDCRFKDADLRNCELGELSLAQATLLQGAIISHEQAAQIMTTFGFVVA</sequence>
<reference evidence="1 2" key="1">
    <citation type="submission" date="2015-03" db="EMBL/GenBank/DDBJ databases">
        <title>Draft Genome Sequence of Burkholderia andropogonis type strain ICMP2807, isolated from Sorghum bicolor.</title>
        <authorList>
            <person name="Lopes-Santos L."/>
            <person name="Castro D.B."/>
            <person name="Ottoboni L.M."/>
            <person name="Park D."/>
            <person name="Weirc B.S."/>
            <person name="Destefano S.A."/>
        </authorList>
    </citation>
    <scope>NUCLEOTIDE SEQUENCE [LARGE SCALE GENOMIC DNA]</scope>
    <source>
        <strain evidence="1 2">ICMP2807</strain>
    </source>
</reference>
<proteinExistence type="predicted"/>
<dbReference type="RefSeq" id="WP_024902671.1">
    <property type="nucleotide sequence ID" value="NZ_CADFGU010000001.1"/>
</dbReference>
<gene>
    <name evidence="1" type="ORF">WM40_00260</name>
</gene>
<dbReference type="STRING" id="28092.WM40_00260"/>
<evidence type="ECO:0000313" key="1">
    <source>
        <dbReference type="EMBL" id="KKB65149.1"/>
    </source>
</evidence>
<evidence type="ECO:0000313" key="2">
    <source>
        <dbReference type="Proteomes" id="UP000033618"/>
    </source>
</evidence>
<accession>A0A0F5K5M0</accession>
<dbReference type="PANTHER" id="PTHR14136">
    <property type="entry name" value="BTB_POZ DOMAIN-CONTAINING PROTEIN KCTD9"/>
    <property type="match status" value="1"/>
</dbReference>
<dbReference type="Pfam" id="PF00805">
    <property type="entry name" value="Pentapeptide"/>
    <property type="match status" value="1"/>
</dbReference>
<dbReference type="OrthoDB" id="12147at2"/>